<dbReference type="Pfam" id="PF13181">
    <property type="entry name" value="TPR_8"/>
    <property type="match status" value="1"/>
</dbReference>
<evidence type="ECO:0000313" key="5">
    <source>
        <dbReference type="EMBL" id="QDU66617.1"/>
    </source>
</evidence>
<keyword evidence="6" id="KW-1185">Reference proteome</keyword>
<evidence type="ECO:0000256" key="4">
    <source>
        <dbReference type="SAM" id="SignalP"/>
    </source>
</evidence>
<dbReference type="PANTHER" id="PTHR44858:SF1">
    <property type="entry name" value="UDP-N-ACETYLGLUCOSAMINE--PEPTIDE N-ACETYLGLUCOSAMINYLTRANSFERASE SPINDLY-RELATED"/>
    <property type="match status" value="1"/>
</dbReference>
<gene>
    <name evidence="5" type="ORF">Pla133_16930</name>
</gene>
<sequence length="418" mass="45151" precursor="true">MLCTILLLAVLSSSPVQDSTPSTTAERAIALAQGGDCAAALPLLDVAIDAAPDAVDLRRWRGHCRNLLGDYAAALEDYDRALALDDTDPWTHYARAMSLHNLGRLDEAVAGYTAAIERSPDYLKAIQWRAFTQMLSGQYRAALADYDRALGLAPNDAWTLENRAQTKVRLRDFEGAEGDYTALETAYPDEGLFALYVALAQTLAGELDQARVGFDRLLRRDPEADGHAALWRWWVDGDRARAERELRAWRGERQGWEALVADLLLGQGSIERLEAHRLAQPAQEQAGLACERDFYQGLALRAAGLGARAVPALQAVIASNQRASWEWDAARIELGSLAAELGRPSALGFELGEDGKVSRLGAVAAGAGLEIGDRVLSPTPAALAENEAGFGAGQILTLIVERGDRSLTIEVPMIVARG</sequence>
<organism evidence="5 6">
    <name type="scientific">Engelhardtia mirabilis</name>
    <dbReference type="NCBI Taxonomy" id="2528011"/>
    <lineage>
        <taxon>Bacteria</taxon>
        <taxon>Pseudomonadati</taxon>
        <taxon>Planctomycetota</taxon>
        <taxon>Planctomycetia</taxon>
        <taxon>Planctomycetia incertae sedis</taxon>
        <taxon>Engelhardtia</taxon>
    </lineage>
</organism>
<dbReference type="InterPro" id="IPR011990">
    <property type="entry name" value="TPR-like_helical_dom_sf"/>
</dbReference>
<feature type="signal peptide" evidence="4">
    <location>
        <begin position="1"/>
        <end position="18"/>
    </location>
</feature>
<dbReference type="InterPro" id="IPR050498">
    <property type="entry name" value="Ycf3"/>
</dbReference>
<protein>
    <submittedName>
        <fullName evidence="5">Lipoprotein NlpI</fullName>
    </submittedName>
</protein>
<dbReference type="EMBL" id="CP036287">
    <property type="protein sequence ID" value="QDU66617.1"/>
    <property type="molecule type" value="Genomic_DNA"/>
</dbReference>
<dbReference type="RefSeq" id="WP_145064438.1">
    <property type="nucleotide sequence ID" value="NZ_CP036287.1"/>
</dbReference>
<proteinExistence type="predicted"/>
<dbReference type="AlphaFoldDB" id="A0A518BI07"/>
<reference evidence="5 6" key="1">
    <citation type="submission" date="2019-02" db="EMBL/GenBank/DDBJ databases">
        <title>Deep-cultivation of Planctomycetes and their phenomic and genomic characterization uncovers novel biology.</title>
        <authorList>
            <person name="Wiegand S."/>
            <person name="Jogler M."/>
            <person name="Boedeker C."/>
            <person name="Pinto D."/>
            <person name="Vollmers J."/>
            <person name="Rivas-Marin E."/>
            <person name="Kohn T."/>
            <person name="Peeters S.H."/>
            <person name="Heuer A."/>
            <person name="Rast P."/>
            <person name="Oberbeckmann S."/>
            <person name="Bunk B."/>
            <person name="Jeske O."/>
            <person name="Meyerdierks A."/>
            <person name="Storesund J.E."/>
            <person name="Kallscheuer N."/>
            <person name="Luecker S."/>
            <person name="Lage O.M."/>
            <person name="Pohl T."/>
            <person name="Merkel B.J."/>
            <person name="Hornburger P."/>
            <person name="Mueller R.-W."/>
            <person name="Bruemmer F."/>
            <person name="Labrenz M."/>
            <person name="Spormann A.M."/>
            <person name="Op den Camp H."/>
            <person name="Overmann J."/>
            <person name="Amann R."/>
            <person name="Jetten M.S.M."/>
            <person name="Mascher T."/>
            <person name="Medema M.H."/>
            <person name="Devos D.P."/>
            <person name="Kaster A.-K."/>
            <person name="Ovreas L."/>
            <person name="Rohde M."/>
            <person name="Galperin M.Y."/>
            <person name="Jogler C."/>
        </authorList>
    </citation>
    <scope>NUCLEOTIDE SEQUENCE [LARGE SCALE GENOMIC DNA]</scope>
    <source>
        <strain evidence="5 6">Pla133</strain>
    </source>
</reference>
<feature type="repeat" description="TPR" evidence="3">
    <location>
        <begin position="55"/>
        <end position="88"/>
    </location>
</feature>
<dbReference type="SUPFAM" id="SSF48452">
    <property type="entry name" value="TPR-like"/>
    <property type="match status" value="1"/>
</dbReference>
<keyword evidence="1" id="KW-0677">Repeat</keyword>
<dbReference type="Gene3D" id="1.25.40.10">
    <property type="entry name" value="Tetratricopeptide repeat domain"/>
    <property type="match status" value="2"/>
</dbReference>
<keyword evidence="4" id="KW-0732">Signal</keyword>
<keyword evidence="5" id="KW-0449">Lipoprotein</keyword>
<dbReference type="PROSITE" id="PS50005">
    <property type="entry name" value="TPR"/>
    <property type="match status" value="1"/>
</dbReference>
<evidence type="ECO:0000256" key="1">
    <source>
        <dbReference type="ARBA" id="ARBA00022737"/>
    </source>
</evidence>
<dbReference type="Pfam" id="PF13432">
    <property type="entry name" value="TPR_16"/>
    <property type="match status" value="2"/>
</dbReference>
<keyword evidence="2 3" id="KW-0802">TPR repeat</keyword>
<evidence type="ECO:0000256" key="2">
    <source>
        <dbReference type="ARBA" id="ARBA00022803"/>
    </source>
</evidence>
<evidence type="ECO:0000256" key="3">
    <source>
        <dbReference type="PROSITE-ProRule" id="PRU00339"/>
    </source>
</evidence>
<dbReference type="Proteomes" id="UP000316921">
    <property type="component" value="Chromosome"/>
</dbReference>
<dbReference type="SMART" id="SM00028">
    <property type="entry name" value="TPR"/>
    <property type="match status" value="4"/>
</dbReference>
<accession>A0A518BI07</accession>
<feature type="chain" id="PRO_5021937154" evidence="4">
    <location>
        <begin position="19"/>
        <end position="418"/>
    </location>
</feature>
<evidence type="ECO:0000313" key="6">
    <source>
        <dbReference type="Proteomes" id="UP000316921"/>
    </source>
</evidence>
<dbReference type="InterPro" id="IPR019734">
    <property type="entry name" value="TPR_rpt"/>
</dbReference>
<name>A0A518BI07_9BACT</name>
<dbReference type="PANTHER" id="PTHR44858">
    <property type="entry name" value="TETRATRICOPEPTIDE REPEAT PROTEIN 6"/>
    <property type="match status" value="1"/>
</dbReference>
<dbReference type="KEGG" id="pbap:Pla133_16930"/>